<evidence type="ECO:0000313" key="2">
    <source>
        <dbReference type="Proteomes" id="UP000014500"/>
    </source>
</evidence>
<accession>T1JN62</accession>
<dbReference type="PANTHER" id="PTHR36498">
    <property type="entry name" value="TATA-BINDING PROTEIN-ASSOCIATED FACTOR 172"/>
    <property type="match status" value="1"/>
</dbReference>
<dbReference type="PANTHER" id="PTHR36498:SF1">
    <property type="entry name" value="TATA-BINDING PROTEIN-ASSOCIATED FACTOR 172"/>
    <property type="match status" value="1"/>
</dbReference>
<reference evidence="1" key="2">
    <citation type="submission" date="2015-02" db="UniProtKB">
        <authorList>
            <consortium name="EnsemblMetazoa"/>
        </authorList>
    </citation>
    <scope>IDENTIFICATION</scope>
</reference>
<dbReference type="InterPro" id="IPR044972">
    <property type="entry name" value="Mot1"/>
</dbReference>
<dbReference type="GO" id="GO:0016887">
    <property type="term" value="F:ATP hydrolysis activity"/>
    <property type="evidence" value="ECO:0007669"/>
    <property type="project" value="InterPro"/>
</dbReference>
<dbReference type="AlphaFoldDB" id="T1JN62"/>
<keyword evidence="2" id="KW-1185">Reference proteome</keyword>
<protein>
    <submittedName>
        <fullName evidence="1">Uncharacterized protein</fullName>
    </submittedName>
</protein>
<dbReference type="EMBL" id="AFFK01015452">
    <property type="status" value="NOT_ANNOTATED_CDS"/>
    <property type="molecule type" value="Genomic_DNA"/>
</dbReference>
<organism evidence="1 2">
    <name type="scientific">Strigamia maritima</name>
    <name type="common">European centipede</name>
    <name type="synonym">Geophilus maritimus</name>
    <dbReference type="NCBI Taxonomy" id="126957"/>
    <lineage>
        <taxon>Eukaryota</taxon>
        <taxon>Metazoa</taxon>
        <taxon>Ecdysozoa</taxon>
        <taxon>Arthropoda</taxon>
        <taxon>Myriapoda</taxon>
        <taxon>Chilopoda</taxon>
        <taxon>Pleurostigmophora</taxon>
        <taxon>Geophilomorpha</taxon>
        <taxon>Linotaeniidae</taxon>
        <taxon>Strigamia</taxon>
    </lineage>
</organism>
<sequence>MKKEFNLHINLEVPYHYFLVMDSKERLAKQRNLLNKRLGLDMAEKLGLDTSDICCNEDLLLPKQQTPNKTQLEEIKKKAVAEIVKAEMAQLSPGLSSREINKAKRKAKLVAKQRSKDNQELNREDSLFLMHSDGFVDP</sequence>
<dbReference type="STRING" id="126957.T1JN62"/>
<dbReference type="GO" id="GO:0017025">
    <property type="term" value="F:TBP-class protein binding"/>
    <property type="evidence" value="ECO:0007669"/>
    <property type="project" value="InterPro"/>
</dbReference>
<evidence type="ECO:0000313" key="1">
    <source>
        <dbReference type="EnsemblMetazoa" id="SMAR015291-PA"/>
    </source>
</evidence>
<proteinExistence type="predicted"/>
<dbReference type="EnsemblMetazoa" id="SMAR015291-RA">
    <property type="protein sequence ID" value="SMAR015291-PA"/>
    <property type="gene ID" value="SMAR015291"/>
</dbReference>
<name>T1JN62_STRMM</name>
<dbReference type="HOGENOM" id="CLU_1857790_0_0_1"/>
<reference evidence="2" key="1">
    <citation type="submission" date="2011-05" db="EMBL/GenBank/DDBJ databases">
        <authorList>
            <person name="Richards S.R."/>
            <person name="Qu J."/>
            <person name="Jiang H."/>
            <person name="Jhangiani S.N."/>
            <person name="Agravi P."/>
            <person name="Goodspeed R."/>
            <person name="Gross S."/>
            <person name="Mandapat C."/>
            <person name="Jackson L."/>
            <person name="Mathew T."/>
            <person name="Pu L."/>
            <person name="Thornton R."/>
            <person name="Saada N."/>
            <person name="Wilczek-Boney K.B."/>
            <person name="Lee S."/>
            <person name="Kovar C."/>
            <person name="Wu Y."/>
            <person name="Scherer S.E."/>
            <person name="Worley K.C."/>
            <person name="Muzny D.M."/>
            <person name="Gibbs R."/>
        </authorList>
    </citation>
    <scope>NUCLEOTIDE SEQUENCE</scope>
    <source>
        <strain evidence="2">Brora</strain>
    </source>
</reference>
<dbReference type="GO" id="GO:0003677">
    <property type="term" value="F:DNA binding"/>
    <property type="evidence" value="ECO:0007669"/>
    <property type="project" value="InterPro"/>
</dbReference>
<dbReference type="eggNOG" id="KOG0392">
    <property type="taxonomic scope" value="Eukaryota"/>
</dbReference>
<dbReference type="Proteomes" id="UP000014500">
    <property type="component" value="Unassembled WGS sequence"/>
</dbReference>